<dbReference type="AlphaFoldDB" id="A0A0G1XZ01"/>
<sequence length="69" mass="8202">MIEADQGKFRLPPRWKEDGPMPVLFKDGQRDIWNTSTFCGNDEFVQDIFGQTFQITFNGFRVIQSWEER</sequence>
<evidence type="ECO:0000313" key="1">
    <source>
        <dbReference type="EMBL" id="KKW36413.1"/>
    </source>
</evidence>
<proteinExistence type="predicted"/>
<dbReference type="Proteomes" id="UP000033865">
    <property type="component" value="Unassembled WGS sequence"/>
</dbReference>
<gene>
    <name evidence="1" type="ORF">UY82_C0026G0003</name>
</gene>
<protein>
    <submittedName>
        <fullName evidence="1">Uncharacterized protein</fullName>
    </submittedName>
</protein>
<comment type="caution">
    <text evidence="1">The sequence shown here is derived from an EMBL/GenBank/DDBJ whole genome shotgun (WGS) entry which is preliminary data.</text>
</comment>
<reference evidence="1 2" key="1">
    <citation type="journal article" date="2015" name="Nature">
        <title>rRNA introns, odd ribosomes, and small enigmatic genomes across a large radiation of phyla.</title>
        <authorList>
            <person name="Brown C.T."/>
            <person name="Hug L.A."/>
            <person name="Thomas B.C."/>
            <person name="Sharon I."/>
            <person name="Castelle C.J."/>
            <person name="Singh A."/>
            <person name="Wilkins M.J."/>
            <person name="Williams K.H."/>
            <person name="Banfield J.F."/>
        </authorList>
    </citation>
    <scope>NUCLEOTIDE SEQUENCE [LARGE SCALE GENOMIC DNA]</scope>
</reference>
<organism evidence="1 2">
    <name type="scientific">Candidatus Uhrbacteria bacterium GW2011_GWC2_53_7</name>
    <dbReference type="NCBI Taxonomy" id="1618986"/>
    <lineage>
        <taxon>Bacteria</taxon>
        <taxon>Candidatus Uhriibacteriota</taxon>
    </lineage>
</organism>
<evidence type="ECO:0000313" key="2">
    <source>
        <dbReference type="Proteomes" id="UP000033865"/>
    </source>
</evidence>
<name>A0A0G1XZ01_9BACT</name>
<dbReference type="EMBL" id="LCRN01000026">
    <property type="protein sequence ID" value="KKW36413.1"/>
    <property type="molecule type" value="Genomic_DNA"/>
</dbReference>
<accession>A0A0G1XZ01</accession>